<dbReference type="EMBL" id="BK015650">
    <property type="protein sequence ID" value="DAE18067.1"/>
    <property type="molecule type" value="Genomic_DNA"/>
</dbReference>
<accession>A0A8S5QGR5</accession>
<organism evidence="1">
    <name type="scientific">Siphoviridae sp. ctF6o6</name>
    <dbReference type="NCBI Taxonomy" id="2825402"/>
    <lineage>
        <taxon>Viruses</taxon>
        <taxon>Duplodnaviria</taxon>
        <taxon>Heunggongvirae</taxon>
        <taxon>Uroviricota</taxon>
        <taxon>Caudoviricetes</taxon>
    </lineage>
</organism>
<reference evidence="1" key="1">
    <citation type="journal article" date="2021" name="Proc. Natl. Acad. Sci. U.S.A.">
        <title>A Catalog of Tens of Thousands of Viruses from Human Metagenomes Reveals Hidden Associations with Chronic Diseases.</title>
        <authorList>
            <person name="Tisza M.J."/>
            <person name="Buck C.B."/>
        </authorList>
    </citation>
    <scope>NUCLEOTIDE SEQUENCE</scope>
    <source>
        <strain evidence="1">CtF6o6</strain>
    </source>
</reference>
<proteinExistence type="predicted"/>
<protein>
    <submittedName>
        <fullName evidence="1">Uncharacterized protein</fullName>
    </submittedName>
</protein>
<name>A0A8S5QGR5_9CAUD</name>
<sequence length="191" mass="21974">MEFSRKYNGIAPLDKFMSIKNLFKLESASITEQPVKIPFDFSEKKSIPAGKEVGDSIVIRPITVRTWFRLRPLLLEIEPADLDKMIVKSDEPTSDFPVMMDKYGELLLDIVCLGIHNKPSEPPEWFRNVLMDNSTWEDIRILLNAIFFRIGYFPFCDSITMLQNVSPLGETEIIAAQKNLQSWQDTVKQDS</sequence>
<evidence type="ECO:0000313" key="1">
    <source>
        <dbReference type="EMBL" id="DAE18067.1"/>
    </source>
</evidence>